<keyword evidence="15" id="KW-1185">Reference proteome</keyword>
<comment type="function">
    <text evidence="12">Catalyzes the acylation of glycosyl-4,4'-diaponeurosporenoate, i.e. the esterification of glucose at the C6'' position with the carboxyl group of the C(15) fatty acid 12-methyltetradecanoic acid, to yield staphyloxanthin. This is the last step in the biosynthesis of this orange pigment, present in most staphylococci strains.</text>
</comment>
<proteinExistence type="inferred from homology"/>
<dbReference type="GO" id="GO:0005886">
    <property type="term" value="C:plasma membrane"/>
    <property type="evidence" value="ECO:0007669"/>
    <property type="project" value="UniProtKB-SubCell"/>
</dbReference>
<evidence type="ECO:0000256" key="6">
    <source>
        <dbReference type="ARBA" id="ARBA00022989"/>
    </source>
</evidence>
<dbReference type="RefSeq" id="WP_137064506.1">
    <property type="nucleotide sequence ID" value="NZ_CP040748.1"/>
</dbReference>
<keyword evidence="8" id="KW-0012">Acyltransferase</keyword>
<evidence type="ECO:0000256" key="1">
    <source>
        <dbReference type="ARBA" id="ARBA00004162"/>
    </source>
</evidence>
<evidence type="ECO:0000313" key="14">
    <source>
        <dbReference type="EMBL" id="TKI64042.1"/>
    </source>
</evidence>
<dbReference type="EMBL" id="SZPY01000001">
    <property type="protein sequence ID" value="TKI64042.1"/>
    <property type="molecule type" value="Genomic_DNA"/>
</dbReference>
<evidence type="ECO:0000256" key="10">
    <source>
        <dbReference type="ARBA" id="ARBA00023603"/>
    </source>
</evidence>
<comment type="caution">
    <text evidence="14">The sequence shown here is derived from an EMBL/GenBank/DDBJ whole genome shotgun (WGS) entry which is preliminary data.</text>
</comment>
<dbReference type="OrthoDB" id="70319at2"/>
<organism evidence="14 15">
    <name type="scientific">Nocardioides jishulii</name>
    <dbReference type="NCBI Taxonomy" id="2575440"/>
    <lineage>
        <taxon>Bacteria</taxon>
        <taxon>Bacillati</taxon>
        <taxon>Actinomycetota</taxon>
        <taxon>Actinomycetes</taxon>
        <taxon>Propionibacteriales</taxon>
        <taxon>Nocardioidaceae</taxon>
        <taxon>Nocardioides</taxon>
    </lineage>
</organism>
<feature type="transmembrane region" description="Helical" evidence="13">
    <location>
        <begin position="147"/>
        <end position="165"/>
    </location>
</feature>
<sequence>MPQSLKSARVMVVAALSTALAAGAIAAAWVFIGPTGFSFAWVTHFILMAWVSWIAGPRARIPNHGWFRVRPWEARLYPVLGVRLFGKLLHVIGWNRVIANERGFGGTREGLKELDQHTLRSELGHSICLVVTAALSFGVVSGEAWQGALWLVALGLLFHLYPALLQRLVRARLQAIFARLSRRT</sequence>
<comment type="similarity">
    <text evidence="10">Belongs to the acyltransferase CrtO family.</text>
</comment>
<keyword evidence="3" id="KW-0808">Transferase</keyword>
<evidence type="ECO:0000256" key="12">
    <source>
        <dbReference type="ARBA" id="ARBA00025324"/>
    </source>
</evidence>
<name>A0A4U2YTN9_9ACTN</name>
<keyword evidence="2" id="KW-1003">Cell membrane</keyword>
<keyword evidence="6 13" id="KW-1133">Transmembrane helix</keyword>
<feature type="transmembrane region" description="Helical" evidence="13">
    <location>
        <begin position="12"/>
        <end position="32"/>
    </location>
</feature>
<dbReference type="Pfam" id="PF18927">
    <property type="entry name" value="CrtO"/>
    <property type="match status" value="1"/>
</dbReference>
<keyword evidence="4 13" id="KW-0812">Transmembrane</keyword>
<evidence type="ECO:0000256" key="4">
    <source>
        <dbReference type="ARBA" id="ARBA00022692"/>
    </source>
</evidence>
<protein>
    <recommendedName>
        <fullName evidence="11">Glycosyl-4,4'-diaponeurosporenoate acyltransferase</fullName>
    </recommendedName>
</protein>
<accession>A0A4U2YTN9</accession>
<comment type="subcellular location">
    <subcellularLocation>
        <location evidence="1">Cell membrane</location>
        <topology evidence="1">Single-pass membrane protein</topology>
    </subcellularLocation>
</comment>
<evidence type="ECO:0000256" key="5">
    <source>
        <dbReference type="ARBA" id="ARBA00022729"/>
    </source>
</evidence>
<keyword evidence="7 13" id="KW-0472">Membrane</keyword>
<evidence type="ECO:0000256" key="3">
    <source>
        <dbReference type="ARBA" id="ARBA00022679"/>
    </source>
</evidence>
<comment type="pathway">
    <text evidence="9">Carotenoid biosynthesis; staphyloxanthin biosynthesis; staphyloxanthin from farnesyl diphosphate: step 5/5.</text>
</comment>
<evidence type="ECO:0000256" key="2">
    <source>
        <dbReference type="ARBA" id="ARBA00022475"/>
    </source>
</evidence>
<evidence type="ECO:0000256" key="8">
    <source>
        <dbReference type="ARBA" id="ARBA00023315"/>
    </source>
</evidence>
<dbReference type="Proteomes" id="UP000307808">
    <property type="component" value="Unassembled WGS sequence"/>
</dbReference>
<keyword evidence="5" id="KW-0732">Signal</keyword>
<evidence type="ECO:0000256" key="9">
    <source>
        <dbReference type="ARBA" id="ARBA00023588"/>
    </source>
</evidence>
<evidence type="ECO:0000256" key="11">
    <source>
        <dbReference type="ARBA" id="ARBA00023667"/>
    </source>
</evidence>
<evidence type="ECO:0000256" key="13">
    <source>
        <dbReference type="SAM" id="Phobius"/>
    </source>
</evidence>
<gene>
    <name evidence="14" type="ORF">FC770_02380</name>
</gene>
<dbReference type="AlphaFoldDB" id="A0A4U2YTN9"/>
<evidence type="ECO:0000313" key="15">
    <source>
        <dbReference type="Proteomes" id="UP000307808"/>
    </source>
</evidence>
<feature type="transmembrane region" description="Helical" evidence="13">
    <location>
        <begin position="38"/>
        <end position="56"/>
    </location>
</feature>
<reference evidence="14 15" key="1">
    <citation type="submission" date="2019-04" db="EMBL/GenBank/DDBJ databases">
        <authorList>
            <person name="Dong K."/>
        </authorList>
    </citation>
    <scope>NUCLEOTIDE SEQUENCE [LARGE SCALE GENOMIC DNA]</scope>
    <source>
        <strain evidence="15">dk3543</strain>
    </source>
</reference>
<dbReference type="UniPathway" id="UPA00029">
    <property type="reaction ID" value="UER00560"/>
</dbReference>
<evidence type="ECO:0000256" key="7">
    <source>
        <dbReference type="ARBA" id="ARBA00023136"/>
    </source>
</evidence>
<dbReference type="InterPro" id="IPR044021">
    <property type="entry name" value="CrtO"/>
</dbReference>
<dbReference type="GO" id="GO:0016746">
    <property type="term" value="F:acyltransferase activity"/>
    <property type="evidence" value="ECO:0007669"/>
    <property type="project" value="UniProtKB-KW"/>
</dbReference>